<proteinExistence type="predicted"/>
<comment type="caution">
    <text evidence="5">The sequence shown here is derived from an EMBL/GenBank/DDBJ whole genome shotgun (WGS) entry which is preliminary data.</text>
</comment>
<dbReference type="InterPro" id="IPR011990">
    <property type="entry name" value="TPR-like_helical_dom_sf"/>
</dbReference>
<dbReference type="PRINTS" id="PR00320">
    <property type="entry name" value="GPROTEINBRPT"/>
</dbReference>
<dbReference type="EMBL" id="AZGY01000002">
    <property type="protein sequence ID" value="OAA32125.1"/>
    <property type="molecule type" value="Genomic_DNA"/>
</dbReference>
<dbReference type="PANTHER" id="PTHR44129">
    <property type="entry name" value="WD REPEAT-CONTAINING PROTEIN POP1"/>
    <property type="match status" value="1"/>
</dbReference>
<dbReference type="SUPFAM" id="SSF48452">
    <property type="entry name" value="TPR-like"/>
    <property type="match status" value="1"/>
</dbReference>
<evidence type="ECO:0000259" key="4">
    <source>
        <dbReference type="Pfam" id="PF24883"/>
    </source>
</evidence>
<evidence type="ECO:0000256" key="1">
    <source>
        <dbReference type="ARBA" id="ARBA00022574"/>
    </source>
</evidence>
<dbReference type="InterPro" id="IPR015943">
    <property type="entry name" value="WD40/YVTN_repeat-like_dom_sf"/>
</dbReference>
<feature type="repeat" description="WD" evidence="3">
    <location>
        <begin position="491"/>
        <end position="532"/>
    </location>
</feature>
<feature type="repeat" description="WD" evidence="3">
    <location>
        <begin position="659"/>
        <end position="700"/>
    </location>
</feature>
<feature type="repeat" description="WD" evidence="3">
    <location>
        <begin position="533"/>
        <end position="574"/>
    </location>
</feature>
<dbReference type="PROSITE" id="PS50082">
    <property type="entry name" value="WD_REPEATS_2"/>
    <property type="match status" value="6"/>
</dbReference>
<dbReference type="Proteomes" id="UP000078544">
    <property type="component" value="Unassembled WGS sequence"/>
</dbReference>
<dbReference type="InterPro" id="IPR056884">
    <property type="entry name" value="NPHP3-like_N"/>
</dbReference>
<dbReference type="Pfam" id="PF00400">
    <property type="entry name" value="WD40"/>
    <property type="match status" value="6"/>
</dbReference>
<keyword evidence="6" id="KW-1185">Reference proteome</keyword>
<feature type="domain" description="Nephrocystin 3-like N-terminal" evidence="4">
    <location>
        <begin position="20"/>
        <end position="93"/>
    </location>
</feature>
<dbReference type="OrthoDB" id="4939945at2759"/>
<dbReference type="PROSITE" id="PS50294">
    <property type="entry name" value="WD_REPEATS_REGION"/>
    <property type="match status" value="6"/>
</dbReference>
<dbReference type="InterPro" id="IPR020472">
    <property type="entry name" value="WD40_PAC1"/>
</dbReference>
<dbReference type="InterPro" id="IPR050349">
    <property type="entry name" value="WD_LIS1/nudF_dynein_reg"/>
</dbReference>
<dbReference type="InterPro" id="IPR036322">
    <property type="entry name" value="WD40_repeat_dom_sf"/>
</dbReference>
<keyword evidence="2" id="KW-0677">Repeat</keyword>
<evidence type="ECO:0000313" key="5">
    <source>
        <dbReference type="EMBL" id="OAA32125.1"/>
    </source>
</evidence>
<name>A0A166RJW6_9HYPO</name>
<accession>A0A166RJW6</accession>
<feature type="repeat" description="WD" evidence="3">
    <location>
        <begin position="617"/>
        <end position="658"/>
    </location>
</feature>
<dbReference type="SMART" id="SM00320">
    <property type="entry name" value="WD40"/>
    <property type="match status" value="6"/>
</dbReference>
<dbReference type="Pfam" id="PF24883">
    <property type="entry name" value="NPHP3_N"/>
    <property type="match status" value="1"/>
</dbReference>
<dbReference type="Gene3D" id="1.25.40.10">
    <property type="entry name" value="Tetratricopeptide repeat domain"/>
    <property type="match status" value="1"/>
</dbReference>
<gene>
    <name evidence="5" type="ORF">AAL_01457</name>
</gene>
<feature type="repeat" description="WD" evidence="3">
    <location>
        <begin position="701"/>
        <end position="742"/>
    </location>
</feature>
<dbReference type="SUPFAM" id="SSF50978">
    <property type="entry name" value="WD40 repeat-like"/>
    <property type="match status" value="1"/>
</dbReference>
<dbReference type="InterPro" id="IPR019775">
    <property type="entry name" value="WD40_repeat_CS"/>
</dbReference>
<protein>
    <submittedName>
        <fullName evidence="5">WD40/YVTN repeat-like-containing domain protein</fullName>
    </submittedName>
</protein>
<keyword evidence="1 3" id="KW-0853">WD repeat</keyword>
<reference evidence="5 6" key="1">
    <citation type="journal article" date="2016" name="Genome Biol. Evol.">
        <title>Divergent and convergent evolution of fungal pathogenicity.</title>
        <authorList>
            <person name="Shang Y."/>
            <person name="Xiao G."/>
            <person name="Zheng P."/>
            <person name="Cen K."/>
            <person name="Zhan S."/>
            <person name="Wang C."/>
        </authorList>
    </citation>
    <scope>NUCLEOTIDE SEQUENCE [LARGE SCALE GENOMIC DNA]</scope>
    <source>
        <strain evidence="5 6">RCEF 2490</strain>
    </source>
</reference>
<evidence type="ECO:0000313" key="6">
    <source>
        <dbReference type="Proteomes" id="UP000078544"/>
    </source>
</evidence>
<dbReference type="Pfam" id="PF13424">
    <property type="entry name" value="TPR_12"/>
    <property type="match status" value="1"/>
</dbReference>
<evidence type="ECO:0000256" key="3">
    <source>
        <dbReference type="PROSITE-ProRule" id="PRU00221"/>
    </source>
</evidence>
<dbReference type="STRING" id="1081109.A0A166RJW6"/>
<dbReference type="Gene3D" id="2.130.10.10">
    <property type="entry name" value="YVTN repeat-like/Quinoprotein amine dehydrogenase"/>
    <property type="match status" value="3"/>
</dbReference>
<dbReference type="PROSITE" id="PS00678">
    <property type="entry name" value="WD_REPEATS_1"/>
    <property type="match status" value="5"/>
</dbReference>
<dbReference type="InterPro" id="IPR001680">
    <property type="entry name" value="WD40_rpt"/>
</dbReference>
<feature type="repeat" description="WD" evidence="3">
    <location>
        <begin position="575"/>
        <end position="616"/>
    </location>
</feature>
<dbReference type="AlphaFoldDB" id="A0A166RJW6"/>
<organism evidence="5 6">
    <name type="scientific">Moelleriella libera RCEF 2490</name>
    <dbReference type="NCBI Taxonomy" id="1081109"/>
    <lineage>
        <taxon>Eukaryota</taxon>
        <taxon>Fungi</taxon>
        <taxon>Dikarya</taxon>
        <taxon>Ascomycota</taxon>
        <taxon>Pezizomycotina</taxon>
        <taxon>Sordariomycetes</taxon>
        <taxon>Hypocreomycetidae</taxon>
        <taxon>Hypocreales</taxon>
        <taxon>Clavicipitaceae</taxon>
        <taxon>Moelleriella</taxon>
    </lineage>
</organism>
<evidence type="ECO:0000256" key="2">
    <source>
        <dbReference type="ARBA" id="ARBA00022737"/>
    </source>
</evidence>
<dbReference type="CDD" id="cd00200">
    <property type="entry name" value="WD40"/>
    <property type="match status" value="1"/>
</dbReference>
<sequence length="1008" mass="113342">MAGEIPDLRYYLRKSIGSSKEDEIKKKSLEKQFDMLIKSPLDKMQSILDKHQTPWVIIVDALDECEQPNKLSLVIKLLATLRNVSLRVLFTSRITREVELALQPFIESEKTIIRTLSIHREFLEDTETDIRIYLEARFADIKKERQVHEDPWPTQEDLDLMVRQATTPEPLFIYAKTLYELVHGGPNGGNPKMRLRQWVEQPKSNASQLFNIYNPIFEQVFSEKENAEIRRPKQFLDALISLATPLSLISLTTLLGMSADDVSWSLSKFHPVLDIPSDNNEPIRLFHKSFSDFLLDENTSTGKPLVDATQTHRMLAEKCIERMKATLKQDICQLRRPDISRDEIDQKTIDTNIPTDLQYACLYWVDHLQQGKGSLSNDIYEFLGTHLLHWLEVLALLGKVLDGSYAIEKLLEMCMDLNGFTELHELVQDAWQVIQTFIVMIFETPLQTYAALVSFSPATSMVRKRFWSQRLQNLPSVYGVESHWDAQRQTLERHTRAISALAFSPDRRVVASGSCDNTIRLWDAATGAQWQTLKGHTNWVSVVAFSPDGQVVASASSDETIRLWDAATGAQQQILEGHTNGVWEVAFSPDGQVVASRSSDDTIRLWDALTGAQQQILEGHTNGVWEVAFSPDGQVVASVSSDNTIRLWDTATGAQQQILEGHTDWVRALAFSPNSQIIASASSDNTIRLWDTATGAQQQILEGHTDGVAEVAFLPDGQAVASASSDNTIRLWDAATGAQRQTILKCCTLAVDIPWSTPLSGVSIPGFVLDSRKNQILGDKVRTILDGDEQDIGASDDKTIVFANEPSDSQFDSSDKDNDGFVDDIATLLNFSFVISEDDGTTCEMHRPVQLATLEWLRAHGKCQIRRHKFLVRLRAVFSKPKHDSLARRQASFPDAKLVSVHPPKIADAYLVLDQYREAEMLQVQVVEVLQRKLGKDHPPSLLNMHTLVSMYEELGQWEAAEKLVVQAPEGLRKTLGEDHTVMLMSMHKSVSICRALGRQEEAEELGV</sequence>